<evidence type="ECO:0000313" key="5">
    <source>
        <dbReference type="EMBL" id="KAG5679662.1"/>
    </source>
</evidence>
<evidence type="ECO:0000313" key="6">
    <source>
        <dbReference type="Proteomes" id="UP001107558"/>
    </source>
</evidence>
<dbReference type="GO" id="GO:0022412">
    <property type="term" value="P:cellular process involved in reproduction in multicellular organism"/>
    <property type="evidence" value="ECO:0007669"/>
    <property type="project" value="UniProtKB-ARBA"/>
</dbReference>
<dbReference type="SMART" id="SM00174">
    <property type="entry name" value="RHO"/>
    <property type="match status" value="1"/>
</dbReference>
<gene>
    <name evidence="5" type="ORF">PVAND_009217</name>
</gene>
<dbReference type="InterPro" id="IPR003578">
    <property type="entry name" value="Small_GTPase_Rho"/>
</dbReference>
<dbReference type="NCBIfam" id="TIGR00231">
    <property type="entry name" value="small_GTP"/>
    <property type="match status" value="1"/>
</dbReference>
<dbReference type="InterPro" id="IPR027417">
    <property type="entry name" value="P-loop_NTPase"/>
</dbReference>
<dbReference type="InterPro" id="IPR001806">
    <property type="entry name" value="Small_GTPase"/>
</dbReference>
<keyword evidence="3" id="KW-0342">GTP-binding</keyword>
<comment type="subcellular location">
    <subcellularLocation>
        <location evidence="1">Membrane</location>
    </subcellularLocation>
</comment>
<reference evidence="5" key="1">
    <citation type="submission" date="2021-03" db="EMBL/GenBank/DDBJ databases">
        <title>Chromosome level genome of the anhydrobiotic midge Polypedilum vanderplanki.</title>
        <authorList>
            <person name="Yoshida Y."/>
            <person name="Kikawada T."/>
            <person name="Gusev O."/>
        </authorList>
    </citation>
    <scope>NUCLEOTIDE SEQUENCE</scope>
    <source>
        <strain evidence="5">NIAS01</strain>
        <tissue evidence="5">Whole body or cell culture</tissue>
    </source>
</reference>
<dbReference type="GO" id="GO:0003006">
    <property type="term" value="P:developmental process involved in reproduction"/>
    <property type="evidence" value="ECO:0007669"/>
    <property type="project" value="UniProtKB-ARBA"/>
</dbReference>
<dbReference type="GO" id="GO:0007264">
    <property type="term" value="P:small GTPase-mediated signal transduction"/>
    <property type="evidence" value="ECO:0007669"/>
    <property type="project" value="InterPro"/>
</dbReference>
<dbReference type="FunFam" id="3.40.50.300:FF:002060">
    <property type="entry name" value="Rho family GTPase"/>
    <property type="match status" value="1"/>
</dbReference>
<dbReference type="PRINTS" id="PR00449">
    <property type="entry name" value="RASTRNSFRMNG"/>
</dbReference>
<dbReference type="GO" id="GO:0003924">
    <property type="term" value="F:GTPase activity"/>
    <property type="evidence" value="ECO:0007669"/>
    <property type="project" value="InterPro"/>
</dbReference>
<comment type="caution">
    <text evidence="5">The sequence shown here is derived from an EMBL/GenBank/DDBJ whole genome shotgun (WGS) entry which is preliminary data.</text>
</comment>
<keyword evidence="6" id="KW-1185">Reference proteome</keyword>
<dbReference type="SUPFAM" id="SSF52540">
    <property type="entry name" value="P-loop containing nucleoside triphosphate hydrolases"/>
    <property type="match status" value="1"/>
</dbReference>
<name>A0A9J6CDE8_POLVA</name>
<dbReference type="EMBL" id="JADBJN010000001">
    <property type="protein sequence ID" value="KAG5679662.1"/>
    <property type="molecule type" value="Genomic_DNA"/>
</dbReference>
<dbReference type="Pfam" id="PF00071">
    <property type="entry name" value="Ras"/>
    <property type="match status" value="1"/>
</dbReference>
<dbReference type="SMART" id="SM00173">
    <property type="entry name" value="RAS"/>
    <property type="match status" value="1"/>
</dbReference>
<keyword evidence="2" id="KW-0547">Nucleotide-binding</keyword>
<dbReference type="OrthoDB" id="8830751at2759"/>
<dbReference type="Gene3D" id="3.40.50.300">
    <property type="entry name" value="P-loop containing nucleotide triphosphate hydrolases"/>
    <property type="match status" value="1"/>
</dbReference>
<dbReference type="GO" id="GO:0001667">
    <property type="term" value="P:ameboidal-type cell migration"/>
    <property type="evidence" value="ECO:0007669"/>
    <property type="project" value="UniProtKB-ARBA"/>
</dbReference>
<dbReference type="GO" id="GO:0035099">
    <property type="term" value="P:hemocyte migration"/>
    <property type="evidence" value="ECO:0007669"/>
    <property type="project" value="UniProtKB-ARBA"/>
</dbReference>
<dbReference type="PROSITE" id="PS51420">
    <property type="entry name" value="RHO"/>
    <property type="match status" value="1"/>
</dbReference>
<dbReference type="AlphaFoldDB" id="A0A9J6CDE8"/>
<dbReference type="CDD" id="cd00157">
    <property type="entry name" value="Rho"/>
    <property type="match status" value="1"/>
</dbReference>
<dbReference type="PANTHER" id="PTHR24072">
    <property type="entry name" value="RHO FAMILY GTPASE"/>
    <property type="match status" value="1"/>
</dbReference>
<dbReference type="GO" id="GO:0005525">
    <property type="term" value="F:GTP binding"/>
    <property type="evidence" value="ECO:0007669"/>
    <property type="project" value="UniProtKB-KW"/>
</dbReference>
<evidence type="ECO:0008006" key="7">
    <source>
        <dbReference type="Google" id="ProtNLM"/>
    </source>
</evidence>
<dbReference type="Proteomes" id="UP001107558">
    <property type="component" value="Chromosome 1"/>
</dbReference>
<evidence type="ECO:0000256" key="3">
    <source>
        <dbReference type="ARBA" id="ARBA00023134"/>
    </source>
</evidence>
<dbReference type="SMART" id="SM00175">
    <property type="entry name" value="RAB"/>
    <property type="match status" value="1"/>
</dbReference>
<dbReference type="GO" id="GO:0016020">
    <property type="term" value="C:membrane"/>
    <property type="evidence" value="ECO:0007669"/>
    <property type="project" value="UniProtKB-SubCell"/>
</dbReference>
<accession>A0A9J6CDE8</accession>
<evidence type="ECO:0000256" key="1">
    <source>
        <dbReference type="ARBA" id="ARBA00004370"/>
    </source>
</evidence>
<keyword evidence="4" id="KW-0472">Membrane</keyword>
<dbReference type="GO" id="GO:0035006">
    <property type="term" value="P:melanization defense response"/>
    <property type="evidence" value="ECO:0007669"/>
    <property type="project" value="UniProtKB-ARBA"/>
</dbReference>
<dbReference type="PROSITE" id="PS51419">
    <property type="entry name" value="RAB"/>
    <property type="match status" value="1"/>
</dbReference>
<proteinExistence type="predicted"/>
<evidence type="ECO:0000256" key="2">
    <source>
        <dbReference type="ARBA" id="ARBA00022741"/>
    </source>
</evidence>
<protein>
    <recommendedName>
        <fullName evidence="7">Rho GTPase</fullName>
    </recommendedName>
</protein>
<dbReference type="PROSITE" id="PS51421">
    <property type="entry name" value="RAS"/>
    <property type="match status" value="1"/>
</dbReference>
<dbReference type="InterPro" id="IPR005225">
    <property type="entry name" value="Small_GTP-bd"/>
</dbReference>
<organism evidence="5 6">
    <name type="scientific">Polypedilum vanderplanki</name>
    <name type="common">Sleeping chironomid midge</name>
    <dbReference type="NCBI Taxonomy" id="319348"/>
    <lineage>
        <taxon>Eukaryota</taxon>
        <taxon>Metazoa</taxon>
        <taxon>Ecdysozoa</taxon>
        <taxon>Arthropoda</taxon>
        <taxon>Hexapoda</taxon>
        <taxon>Insecta</taxon>
        <taxon>Pterygota</taxon>
        <taxon>Neoptera</taxon>
        <taxon>Endopterygota</taxon>
        <taxon>Diptera</taxon>
        <taxon>Nematocera</taxon>
        <taxon>Chironomoidea</taxon>
        <taxon>Chironomidae</taxon>
        <taxon>Chironominae</taxon>
        <taxon>Polypedilum</taxon>
        <taxon>Polypedilum</taxon>
    </lineage>
</organism>
<sequence>MKDEIKCVVVGKSYLLETYITNIYPNHFIPTLFENYTKYVNFDGKTVKLLLTDTGGCEEYCHLRPLCYNKADICILCFSIDNPLSLERIKSRWIPEIHHYCPNIPIVLVGCKLDLRNNEKSTTFKEGREMASEIKALKYFECSALNRTNVMELFNEIISIIQKQFKSNASVSSCNVL</sequence>
<evidence type="ECO:0000256" key="4">
    <source>
        <dbReference type="ARBA" id="ARBA00023136"/>
    </source>
</evidence>